<dbReference type="PANTHER" id="PTHR10644">
    <property type="entry name" value="DNA REPAIR/RNA PROCESSING CPSF FAMILY"/>
    <property type="match status" value="1"/>
</dbReference>
<feature type="domain" description="RSE1/DDB1/CPSF1 first beta-propeller" evidence="2">
    <location>
        <begin position="32"/>
        <end position="416"/>
    </location>
</feature>
<evidence type="ECO:0008006" key="6">
    <source>
        <dbReference type="Google" id="ProtNLM"/>
    </source>
</evidence>
<dbReference type="Gene3D" id="2.130.10.10">
    <property type="entry name" value="YVTN repeat-like/Quinoprotein amine dehydrogenase"/>
    <property type="match status" value="1"/>
</dbReference>
<feature type="domain" description="RSE1/DDB1/CPSF1 second beta-propeller" evidence="3">
    <location>
        <begin position="499"/>
        <end position="752"/>
    </location>
</feature>
<dbReference type="InterPro" id="IPR050358">
    <property type="entry name" value="RSE1/DDB1/CFT1"/>
</dbReference>
<dbReference type="EMBL" id="JASGXD010000012">
    <property type="protein sequence ID" value="KAK6002238.1"/>
    <property type="molecule type" value="Genomic_DNA"/>
</dbReference>
<evidence type="ECO:0000259" key="3">
    <source>
        <dbReference type="Pfam" id="PF23726"/>
    </source>
</evidence>
<evidence type="ECO:0000313" key="5">
    <source>
        <dbReference type="Proteomes" id="UP001341245"/>
    </source>
</evidence>
<dbReference type="Pfam" id="PF23726">
    <property type="entry name" value="Beta-prop_RSE1_2nd"/>
    <property type="match status" value="1"/>
</dbReference>
<protein>
    <recommendedName>
        <fullName evidence="6">Cleavage/polyadenylation specificity factor A subunit N-terminal domain-containing protein</fullName>
    </recommendedName>
</protein>
<comment type="caution">
    <text evidence="4">The sequence shown here is derived from an EMBL/GenBank/DDBJ whole genome shotgun (WGS) entry which is preliminary data.</text>
</comment>
<feature type="region of interest" description="Disordered" evidence="1">
    <location>
        <begin position="1225"/>
        <end position="1249"/>
    </location>
</feature>
<reference evidence="4 5" key="1">
    <citation type="submission" date="2023-11" db="EMBL/GenBank/DDBJ databases">
        <title>Draft genome sequence and annotation of the polyextremotolerant black yeast-like fungus Aureobasidium pullulans NRRL 62042.</title>
        <authorList>
            <person name="Dielentheis-Frenken M.R.E."/>
            <person name="Wibberg D."/>
            <person name="Blank L.M."/>
            <person name="Tiso T."/>
        </authorList>
    </citation>
    <scope>NUCLEOTIDE SEQUENCE [LARGE SCALE GENOMIC DNA]</scope>
    <source>
        <strain evidence="4 5">NRRL 62042</strain>
    </source>
</reference>
<dbReference type="Proteomes" id="UP001341245">
    <property type="component" value="Unassembled WGS sequence"/>
</dbReference>
<evidence type="ECO:0000259" key="2">
    <source>
        <dbReference type="Pfam" id="PF10433"/>
    </source>
</evidence>
<organism evidence="4 5">
    <name type="scientific">Aureobasidium pullulans</name>
    <name type="common">Black yeast</name>
    <name type="synonym">Pullularia pullulans</name>
    <dbReference type="NCBI Taxonomy" id="5580"/>
    <lineage>
        <taxon>Eukaryota</taxon>
        <taxon>Fungi</taxon>
        <taxon>Dikarya</taxon>
        <taxon>Ascomycota</taxon>
        <taxon>Pezizomycotina</taxon>
        <taxon>Dothideomycetes</taxon>
        <taxon>Dothideomycetidae</taxon>
        <taxon>Dothideales</taxon>
        <taxon>Saccotheciaceae</taxon>
        <taxon>Aureobasidium</taxon>
    </lineage>
</organism>
<keyword evidence="5" id="KW-1185">Reference proteome</keyword>
<evidence type="ECO:0000313" key="4">
    <source>
        <dbReference type="EMBL" id="KAK6002238.1"/>
    </source>
</evidence>
<dbReference type="InterPro" id="IPR015943">
    <property type="entry name" value="WD40/YVTN_repeat-like_dom_sf"/>
</dbReference>
<name>A0ABR0TCS0_AURPU</name>
<proteinExistence type="predicted"/>
<evidence type="ECO:0000256" key="1">
    <source>
        <dbReference type="SAM" id="MobiDB-lite"/>
    </source>
</evidence>
<accession>A0ABR0TCS0</accession>
<dbReference type="Pfam" id="PF10433">
    <property type="entry name" value="Beta-prop_RSE1_1st"/>
    <property type="match status" value="1"/>
</dbReference>
<dbReference type="InterPro" id="IPR018846">
    <property type="entry name" value="Beta-prop_RSE1/DDB1/CPSF1_1st"/>
</dbReference>
<dbReference type="InterPro" id="IPR058543">
    <property type="entry name" value="Beta-prop_RSE1/DDB1/CPSF1_2nd"/>
</dbReference>
<gene>
    <name evidence="4" type="ORF">QM012_001876</name>
</gene>
<feature type="compositionally biased region" description="Basic and acidic residues" evidence="1">
    <location>
        <begin position="1229"/>
        <end position="1242"/>
    </location>
</feature>
<sequence>MSPQQHVRDPVQQKVHPQIGLLSRTLVPTPTIRSIIPARIRSPTKDDYICVGRDFIQLYEIDSEANFTLIATKSDFDGGISSANVFGYFDPWESELRKYPDYADGCGNSSESPIGPQLLAFTLVGTEQLFFLAASEIEDGDVAFRVLCVPMPIFINPPRVHGNAIAVDPYSRALAVAIGDQKVFVCYANQAELLSAGQQKWDDGYIPVSSSQTIKEVPGTILLMDFLYPPRHDPDRLILLMIVLHEGVVLPVYVEWSKSEEPKDAVIKQGHKIFLSGEMPNLLIPLKGNAAFVLATSRGIWIFENILTTFAVTNSLIIDREDPPEHYPPSSFDPLWSNWVRPRRASDDDGADYFYLISEDGNVYYLVFDQDAPGEGVVVNHIGSLKCHVDSACAPFGKADQGDILLAQGASSTGCVWMTQCRPAPSSDSEPNGGIHGFVVSSLPNWSENLDLIAKPTSRKRLPLYSRDALFAPSGRQPYGHITELRMGLEARIGAHIEGQAPFSIVSHAWVLPVPEEEVFFVVLSSPGQTHILSIPQSSDPDVLHDLHVMETVGLDMRHPTLAVAIIAENCIFQITESAVSFSRNAQNSLYVEHWPAEYKAVAAAIEDNIPCAIIALRHEGKSEIRLLQVDDVDDETVSVSQLGRPVQTECEIISLAIHSTQMLTFVVAGNSNGTLHIFRVSPTNGLEPYLEHEISQNTDHLDDLEALNACEDILVLGEQVSSGKPVDLVVLCGLRGGSIYALEIQVGLDASLHTKSQRHFNLGLTTVKLSSGKSPLSAFATCGDGFFNVVMKDTRLDTINISDVYLTEYPRSFQQDSIAAMTMVPYVETSPLSEALIVISGDSCFATAVSGRRQIIPNEISVHGSPHTLIESRPFNCMVSASSYVWKRSLKTRAVRDVVQFSSSKLNCIWETDIGWKVHSMSEWSFRRTPDAAPHVWIAVAVGRTTRFDEVAASRSKNGRIYLLRPSSVGGKVNIQASQVKQFDSPVTAIATYGDTDIVACSGTKVYFLQYDTESSRFDEVSNFVMHSAGIRVTTAPPHIHITTERDSTLTLQLIDNPSNPNWKLLRNVARGDGARQSTSHTTIDISHVDHTTSSFNLTSTLNGELVGLRIPDPNQPPRIATHDTLFTAKLSRSVMRVVEAKIRPPWKPVHRTPGVLKDDLVGITTDGTVYGFAVLDERTTNRLRWVQRLCQRNPDICPFTYSTPPTVTRNGYVKATPVVLPPPGFEKPADDGRDVGGDISRRHRRHRPSDMHVDGDFLVRLLEQDSVELLTSILNVEAKKKIHDPISSWVRDNLEAQKAEVETLVAEARAAVDRWW</sequence>